<keyword evidence="4" id="KW-0676">Redox-active center</keyword>
<dbReference type="RefSeq" id="WP_255899205.1">
    <property type="nucleotide sequence ID" value="NZ_JAFMZO010000001.1"/>
</dbReference>
<comment type="caution">
    <text evidence="7">The sequence shown here is derived from an EMBL/GenBank/DDBJ whole genome shotgun (WGS) entry which is preliminary data.</text>
</comment>
<evidence type="ECO:0000256" key="4">
    <source>
        <dbReference type="ARBA" id="ARBA00023284"/>
    </source>
</evidence>
<dbReference type="Gene3D" id="3.40.30.10">
    <property type="entry name" value="Glutaredoxin"/>
    <property type="match status" value="1"/>
</dbReference>
<keyword evidence="2" id="KW-0201">Cytochrome c-type biogenesis</keyword>
<reference evidence="8" key="1">
    <citation type="journal article" date="2019" name="Int. J. Syst. Evol. Microbiol.">
        <title>The Global Catalogue of Microorganisms (GCM) 10K type strain sequencing project: providing services to taxonomists for standard genome sequencing and annotation.</title>
        <authorList>
            <consortium name="The Broad Institute Genomics Platform"/>
            <consortium name="The Broad Institute Genome Sequencing Center for Infectious Disease"/>
            <person name="Wu L."/>
            <person name="Ma J."/>
        </authorList>
    </citation>
    <scope>NUCLEOTIDE SEQUENCE [LARGE SCALE GENOMIC DNA]</scope>
    <source>
        <strain evidence="8">KCTC 42217</strain>
    </source>
</reference>
<dbReference type="PANTHER" id="PTHR42852">
    <property type="entry name" value="THIOL:DISULFIDE INTERCHANGE PROTEIN DSBE"/>
    <property type="match status" value="1"/>
</dbReference>
<dbReference type="PROSITE" id="PS51352">
    <property type="entry name" value="THIOREDOXIN_2"/>
    <property type="match status" value="1"/>
</dbReference>
<dbReference type="CDD" id="cd02966">
    <property type="entry name" value="TlpA_like_family"/>
    <property type="match status" value="1"/>
</dbReference>
<keyword evidence="8" id="KW-1185">Reference proteome</keyword>
<evidence type="ECO:0000256" key="5">
    <source>
        <dbReference type="SAM" id="SignalP"/>
    </source>
</evidence>
<protein>
    <submittedName>
        <fullName evidence="7">TlpA family protein disulfide reductase</fullName>
    </submittedName>
</protein>
<dbReference type="PANTHER" id="PTHR42852:SF6">
    <property type="entry name" value="THIOL:DISULFIDE INTERCHANGE PROTEIN DSBE"/>
    <property type="match status" value="1"/>
</dbReference>
<dbReference type="Pfam" id="PF08534">
    <property type="entry name" value="Redoxin"/>
    <property type="match status" value="1"/>
</dbReference>
<feature type="domain" description="Thioredoxin" evidence="6">
    <location>
        <begin position="466"/>
        <end position="605"/>
    </location>
</feature>
<dbReference type="InterPro" id="IPR050553">
    <property type="entry name" value="Thioredoxin_ResA/DsbE_sf"/>
</dbReference>
<evidence type="ECO:0000313" key="7">
    <source>
        <dbReference type="EMBL" id="MFD2161488.1"/>
    </source>
</evidence>
<evidence type="ECO:0000256" key="1">
    <source>
        <dbReference type="ARBA" id="ARBA00004196"/>
    </source>
</evidence>
<comment type="subcellular location">
    <subcellularLocation>
        <location evidence="1">Cell envelope</location>
    </subcellularLocation>
</comment>
<evidence type="ECO:0000313" key="8">
    <source>
        <dbReference type="Proteomes" id="UP001597387"/>
    </source>
</evidence>
<proteinExistence type="predicted"/>
<feature type="signal peptide" evidence="5">
    <location>
        <begin position="1"/>
        <end position="23"/>
    </location>
</feature>
<organism evidence="7 8">
    <name type="scientific">Paradesertivirga mongoliensis</name>
    <dbReference type="NCBI Taxonomy" id="2100740"/>
    <lineage>
        <taxon>Bacteria</taxon>
        <taxon>Pseudomonadati</taxon>
        <taxon>Bacteroidota</taxon>
        <taxon>Sphingobacteriia</taxon>
        <taxon>Sphingobacteriales</taxon>
        <taxon>Sphingobacteriaceae</taxon>
        <taxon>Paradesertivirga</taxon>
    </lineage>
</organism>
<evidence type="ECO:0000256" key="2">
    <source>
        <dbReference type="ARBA" id="ARBA00022748"/>
    </source>
</evidence>
<keyword evidence="5" id="KW-0732">Signal</keyword>
<sequence length="611" mass="70791">MSKYLLTALIIFTQLSLAHSAKASRIVIANEIPDSIQNWLDAELAKGKVKTLVDYNSSAFFTRDTARIIGYIKNYDRKLFTTGISYAGNNITNEDTPIAIIVKEDGRFEAKIQMNHPKHTHALFQGRMFNFYVEPGQTLAVILDWNGPLTEDNSKFRTTQYRGPSAEISEGLSKITLKTPDRDLVRSANKLSPAEFKESLLASWKESEKQLEQDFRKQHFSPQAENILRKEIVLMYATSFFNYLSYRESSARNDTASKILKAPVEKSFFNFLQNFSLNDPALLVTSGFSTFVNRFEFSNPLHFRRSSEVRKKPFHHFLSTDIKIVLSEDDSVYIKANQALGVKYDASKEKTEKDELLKQMNINNFALQKKYSTYFDQYNRKYQNMANEARVASLHKGWKYKDSIMANIFQLKPNLVYDIIKVRSLNFNFGQMKGQKDMARTYLTQLEKGFSHQSIIQEAEIFFHKSYPENAKQAYELPNQKGTEIFRKIIDPFKGKVLIVDFWATTCAPCIASIKHHKITRQTYKGKKDLEFIFITTDNESPLKAYNAFVSDQELVNTYRLKSDDFLYLRQLFRFNGIPRYVVINQEGQVLNDDFPMSNLEKELPKLFTQK</sequence>
<evidence type="ECO:0000256" key="3">
    <source>
        <dbReference type="ARBA" id="ARBA00023157"/>
    </source>
</evidence>
<name>A0ABW4ZHH2_9SPHI</name>
<dbReference type="InterPro" id="IPR013766">
    <property type="entry name" value="Thioredoxin_domain"/>
</dbReference>
<dbReference type="EMBL" id="JBHUHZ010000001">
    <property type="protein sequence ID" value="MFD2161488.1"/>
    <property type="molecule type" value="Genomic_DNA"/>
</dbReference>
<dbReference type="InterPro" id="IPR013740">
    <property type="entry name" value="Redoxin"/>
</dbReference>
<accession>A0ABW4ZHH2</accession>
<evidence type="ECO:0000259" key="6">
    <source>
        <dbReference type="PROSITE" id="PS51352"/>
    </source>
</evidence>
<gene>
    <name evidence="7" type="ORF">ACFSJU_03735</name>
</gene>
<feature type="chain" id="PRO_5045929837" evidence="5">
    <location>
        <begin position="24"/>
        <end position="611"/>
    </location>
</feature>
<dbReference type="Proteomes" id="UP001597387">
    <property type="component" value="Unassembled WGS sequence"/>
</dbReference>
<dbReference type="SUPFAM" id="SSF52833">
    <property type="entry name" value="Thioredoxin-like"/>
    <property type="match status" value="1"/>
</dbReference>
<dbReference type="InterPro" id="IPR036249">
    <property type="entry name" value="Thioredoxin-like_sf"/>
</dbReference>
<keyword evidence="3" id="KW-1015">Disulfide bond</keyword>